<dbReference type="GO" id="GO:0016787">
    <property type="term" value="F:hydrolase activity"/>
    <property type="evidence" value="ECO:0007669"/>
    <property type="project" value="UniProtKB-KW"/>
</dbReference>
<dbReference type="InterPro" id="IPR010225">
    <property type="entry name" value="HrpB"/>
</dbReference>
<feature type="domain" description="Helicase C-terminal" evidence="6">
    <location>
        <begin position="211"/>
        <end position="379"/>
    </location>
</feature>
<evidence type="ECO:0000313" key="7">
    <source>
        <dbReference type="EMBL" id="EAR29706.1"/>
    </source>
</evidence>
<dbReference type="PIRSF" id="PIRSF005496">
    <property type="entry name" value="ATP_hel_hrpB"/>
    <property type="match status" value="1"/>
</dbReference>
<dbReference type="InterPro" id="IPR049614">
    <property type="entry name" value="HrpB_DEXH"/>
</dbReference>
<dbReference type="SMART" id="SM00487">
    <property type="entry name" value="DEXDc"/>
    <property type="match status" value="1"/>
</dbReference>
<dbReference type="Gene3D" id="1.20.120.1080">
    <property type="match status" value="1"/>
</dbReference>
<dbReference type="InterPro" id="IPR007502">
    <property type="entry name" value="Helicase-assoc_dom"/>
</dbReference>
<dbReference type="Pfam" id="PF00271">
    <property type="entry name" value="Helicase_C"/>
    <property type="match status" value="1"/>
</dbReference>
<keyword evidence="8" id="KW-1185">Reference proteome</keyword>
<dbReference type="Pfam" id="PF08482">
    <property type="entry name" value="HrpB_C"/>
    <property type="match status" value="1"/>
</dbReference>
<dbReference type="Proteomes" id="UP000006201">
    <property type="component" value="Unassembled WGS sequence"/>
</dbReference>
<evidence type="ECO:0000313" key="8">
    <source>
        <dbReference type="Proteomes" id="UP000006201"/>
    </source>
</evidence>
<dbReference type="InterPro" id="IPR001650">
    <property type="entry name" value="Helicase_C-like"/>
</dbReference>
<dbReference type="GO" id="GO:0003676">
    <property type="term" value="F:nucleic acid binding"/>
    <property type="evidence" value="ECO:0007669"/>
    <property type="project" value="InterPro"/>
</dbReference>
<dbReference type="CDD" id="cd17990">
    <property type="entry name" value="DEXHc_HrpB"/>
    <property type="match status" value="1"/>
</dbReference>
<dbReference type="PROSITE" id="PS51194">
    <property type="entry name" value="HELICASE_CTER"/>
    <property type="match status" value="1"/>
</dbReference>
<dbReference type="InterPro" id="IPR014001">
    <property type="entry name" value="Helicase_ATP-bd"/>
</dbReference>
<dbReference type="NCBIfam" id="TIGR01970">
    <property type="entry name" value="DEAH_box_HrpB"/>
    <property type="match status" value="1"/>
</dbReference>
<keyword evidence="1" id="KW-0547">Nucleotide-binding</keyword>
<dbReference type="InterPro" id="IPR011545">
    <property type="entry name" value="DEAD/DEAH_box_helicase_dom"/>
</dbReference>
<keyword evidence="2" id="KW-0378">Hydrolase</keyword>
<dbReference type="STRING" id="87626.PTD2_12839"/>
<gene>
    <name evidence="7" type="ORF">PTD2_12839</name>
</gene>
<protein>
    <submittedName>
        <fullName evidence="7">ATP-dependent helicase</fullName>
    </submittedName>
</protein>
<dbReference type="InterPro" id="IPR027417">
    <property type="entry name" value="P-loop_NTPase"/>
</dbReference>
<accession>A4C6V2</accession>
<organism evidence="7 8">
    <name type="scientific">Pseudoalteromonas tunicata D2</name>
    <dbReference type="NCBI Taxonomy" id="87626"/>
    <lineage>
        <taxon>Bacteria</taxon>
        <taxon>Pseudomonadati</taxon>
        <taxon>Pseudomonadota</taxon>
        <taxon>Gammaproteobacteria</taxon>
        <taxon>Alteromonadales</taxon>
        <taxon>Pseudoalteromonadaceae</taxon>
        <taxon>Pseudoalteromonas</taxon>
    </lineage>
</organism>
<proteinExistence type="predicted"/>
<dbReference type="SMART" id="SM00490">
    <property type="entry name" value="HELICc"/>
    <property type="match status" value="1"/>
</dbReference>
<dbReference type="InterPro" id="IPR013689">
    <property type="entry name" value="RNA_helicase_ATP-dep_HrpB_C"/>
</dbReference>
<dbReference type="CDD" id="cd18791">
    <property type="entry name" value="SF2_C_RHA"/>
    <property type="match status" value="1"/>
</dbReference>
<evidence type="ECO:0000256" key="1">
    <source>
        <dbReference type="ARBA" id="ARBA00022741"/>
    </source>
</evidence>
<dbReference type="GO" id="GO:0004386">
    <property type="term" value="F:helicase activity"/>
    <property type="evidence" value="ECO:0007669"/>
    <property type="project" value="UniProtKB-KW"/>
</dbReference>
<evidence type="ECO:0000256" key="3">
    <source>
        <dbReference type="ARBA" id="ARBA00022806"/>
    </source>
</evidence>
<dbReference type="HOGENOM" id="CLU_001832_5_6_6"/>
<dbReference type="GO" id="GO:0005524">
    <property type="term" value="F:ATP binding"/>
    <property type="evidence" value="ECO:0007669"/>
    <property type="project" value="UniProtKB-KW"/>
</dbReference>
<keyword evidence="3 7" id="KW-0347">Helicase</keyword>
<dbReference type="AlphaFoldDB" id="A4C6V2"/>
<reference evidence="7 8" key="1">
    <citation type="submission" date="2006-02" db="EMBL/GenBank/DDBJ databases">
        <authorList>
            <person name="Moran M.A."/>
            <person name="Kjelleberg S."/>
            <person name="Egan S."/>
            <person name="Saunders N."/>
            <person name="Thomas T."/>
            <person name="Ferriera S."/>
            <person name="Johnson J."/>
            <person name="Kravitz S."/>
            <person name="Halpern A."/>
            <person name="Remington K."/>
            <person name="Beeson K."/>
            <person name="Tran B."/>
            <person name="Rogers Y.-H."/>
            <person name="Friedman R."/>
            <person name="Venter J.C."/>
        </authorList>
    </citation>
    <scope>NUCLEOTIDE SEQUENCE [LARGE SCALE GENOMIC DNA]</scope>
    <source>
        <strain evidence="7 8">D2</strain>
    </source>
</reference>
<sequence length="823" mass="92484">MNLALQYWQIDWLSFLVLPVESIYLELVNRLKTHKINLLQAPPGAGKSTWLPLQLMRDNVFGKIVMLEPRRLAARNIANYLASCQQEPLGQSIGLRIRNEHICSKATRLEIVTEGVLTRMLQQDPELTGIDCLIFDEFHERSLAADTALAFALESQMAFRDDLSILIMSATLDSQKIADTLGCDVLTTDGRTFPISEHYWPVADESQWLVSLVALVKHVAAHEVGSCLVFLPGQKEIKYIHRALTDLDPLIEVHVLFGEQNKQQQEQAIAPIDAPKRKIVLTTNVAQTSLTIEGITVVIDSGRQRLAKFNLKTGVTELVTAQISRAAAIQRAGRAGRLSHGKVFRLGTVAQFERRESHDQPEILSCDISQLLLETAQWGAELNDLTLLDKPTVAQRQQAWQLLLMLEAIDQQHKITAMGQKMLSFGTDLRLAHMLIKAEQLDCDYAGIHVLAVYLVALFESRSYQEVDLAQALHNRHNLVQPQFKQFLNAWLRRFKFRAPDELRTEYLGILVALAYPDRIAKKRGKGYLLANGAGADLCDDAFYQDEYIAIAQLGGVKGSRIFSAAPVAMSELQSALPHLFNWLDVCDFDDKLNRFIAEQRLMLGAVCINTKAVVGEINKTQRSLAWQRLVTERGISLFNDYEACQQFLVRLSLAGELFSEVFSHCSESWLISNQATWLAPYLADIKNYDQLQKLNLHNALGSLLNWQQMNQLNTLLPSKLVVPSGSTIGLTYQLSGPVKLSVRMQEVYGWLSSPQIAQGKLAVLLELLSPAGRPLQLTQDLAGFWQGSYKEVQKEMKGRYPKHFWPDDPAISPATNRVKSRM</sequence>
<feature type="domain" description="Helicase ATP-binding" evidence="5">
    <location>
        <begin position="28"/>
        <end position="190"/>
    </location>
</feature>
<evidence type="ECO:0000259" key="6">
    <source>
        <dbReference type="PROSITE" id="PS51194"/>
    </source>
</evidence>
<dbReference type="eggNOG" id="COG1643">
    <property type="taxonomic scope" value="Bacteria"/>
</dbReference>
<dbReference type="PANTHER" id="PTHR43519:SF1">
    <property type="entry name" value="ATP-DEPENDENT RNA HELICASE HRPB"/>
    <property type="match status" value="1"/>
</dbReference>
<dbReference type="Gene3D" id="3.40.50.300">
    <property type="entry name" value="P-loop containing nucleotide triphosphate hydrolases"/>
    <property type="match status" value="2"/>
</dbReference>
<name>A4C6V2_9GAMM</name>
<evidence type="ECO:0000259" key="5">
    <source>
        <dbReference type="PROSITE" id="PS51192"/>
    </source>
</evidence>
<dbReference type="PROSITE" id="PS51192">
    <property type="entry name" value="HELICASE_ATP_BIND_1"/>
    <property type="match status" value="1"/>
</dbReference>
<dbReference type="Pfam" id="PF00270">
    <property type="entry name" value="DEAD"/>
    <property type="match status" value="1"/>
</dbReference>
<evidence type="ECO:0000256" key="2">
    <source>
        <dbReference type="ARBA" id="ARBA00022801"/>
    </source>
</evidence>
<comment type="caution">
    <text evidence="7">The sequence shown here is derived from an EMBL/GenBank/DDBJ whole genome shotgun (WGS) entry which is preliminary data.</text>
</comment>
<dbReference type="SUPFAM" id="SSF52540">
    <property type="entry name" value="P-loop containing nucleoside triphosphate hydrolases"/>
    <property type="match status" value="1"/>
</dbReference>
<keyword evidence="4" id="KW-0067">ATP-binding</keyword>
<dbReference type="SMART" id="SM00847">
    <property type="entry name" value="HA2"/>
    <property type="match status" value="1"/>
</dbReference>
<evidence type="ECO:0000256" key="4">
    <source>
        <dbReference type="ARBA" id="ARBA00022840"/>
    </source>
</evidence>
<dbReference type="PANTHER" id="PTHR43519">
    <property type="entry name" value="ATP-DEPENDENT RNA HELICASE HRPB"/>
    <property type="match status" value="1"/>
</dbReference>
<dbReference type="EMBL" id="AAOH01000002">
    <property type="protein sequence ID" value="EAR29706.1"/>
    <property type="molecule type" value="Genomic_DNA"/>
</dbReference>